<name>A0A8X6EZA6_TRICU</name>
<feature type="compositionally biased region" description="Polar residues" evidence="1">
    <location>
        <begin position="290"/>
        <end position="301"/>
    </location>
</feature>
<sequence length="557" mass="62904">MSQFNSPNSCHILNDSNMNDDDGDLNILKSSGRTYSKDKESCDSGNEESFRKSTANTKNIASSSLSCENILFVDENIYPESKKTHENKKMNEDSLISIFDNEEDKCSAPGCDFSNELPSPIFPDKTYQRTRKNLKNKVIEKELKLDEPKSKHPSSNMLLKSVPTSNQQSSASLSMNSKIKLNNTKGNIQHSPSLCEVNRKCKIVKKETKTSISSYNTQFTQNSKKEINMLDFVRRYSVEQNQAYINSRKSNVRKKPKGSKISDAKKLTHGLKSSIQKIAPKSSGVEKGYNKSNKCQKSNDTVIEKSTTTHKLNHDNFKHSKRPDNDKHSMQKPLHKSYDESNFGSPVLHSSPLPSFVAHSTEINGSYEDSTECVQVDRSNTSSSCLEVVFKDLSDHFESNCAFNNAVVDLGTLTHKLMLHTTVKDFCSHHNTHSILSQLCIGNNSHPLFYKKKYPEINLDNGDFEIFLNCSVLGLIEGYAKDTIFDMFPKIGKLETEKISTNKIFQYFYERCNDNEALYVTRFFCGGQLLNLATVVSKLNCVALLLIYDDFKKGSKN</sequence>
<gene>
    <name evidence="2" type="primary">NCL1_61381</name>
    <name evidence="2" type="ORF">TNCT_519161</name>
</gene>
<evidence type="ECO:0000256" key="1">
    <source>
        <dbReference type="SAM" id="MobiDB-lite"/>
    </source>
</evidence>
<comment type="caution">
    <text evidence="2">The sequence shown here is derived from an EMBL/GenBank/DDBJ whole genome shotgun (WGS) entry which is preliminary data.</text>
</comment>
<feature type="region of interest" description="Disordered" evidence="1">
    <location>
        <begin position="282"/>
        <end position="301"/>
    </location>
</feature>
<feature type="region of interest" description="Disordered" evidence="1">
    <location>
        <begin position="1"/>
        <end position="50"/>
    </location>
</feature>
<feature type="compositionally biased region" description="Polar residues" evidence="1">
    <location>
        <begin position="153"/>
        <end position="172"/>
    </location>
</feature>
<feature type="region of interest" description="Disordered" evidence="1">
    <location>
        <begin position="306"/>
        <end position="343"/>
    </location>
</feature>
<dbReference type="Proteomes" id="UP000887116">
    <property type="component" value="Unassembled WGS sequence"/>
</dbReference>
<feature type="compositionally biased region" description="Polar residues" evidence="1">
    <location>
        <begin position="1"/>
        <end position="17"/>
    </location>
</feature>
<feature type="region of interest" description="Disordered" evidence="1">
    <location>
        <begin position="146"/>
        <end position="172"/>
    </location>
</feature>
<accession>A0A8X6EZA6</accession>
<dbReference type="AlphaFoldDB" id="A0A8X6EZA6"/>
<dbReference type="OrthoDB" id="6451223at2759"/>
<organism evidence="2 3">
    <name type="scientific">Trichonephila clavata</name>
    <name type="common">Joro spider</name>
    <name type="synonym">Nephila clavata</name>
    <dbReference type="NCBI Taxonomy" id="2740835"/>
    <lineage>
        <taxon>Eukaryota</taxon>
        <taxon>Metazoa</taxon>
        <taxon>Ecdysozoa</taxon>
        <taxon>Arthropoda</taxon>
        <taxon>Chelicerata</taxon>
        <taxon>Arachnida</taxon>
        <taxon>Araneae</taxon>
        <taxon>Araneomorphae</taxon>
        <taxon>Entelegynae</taxon>
        <taxon>Araneoidea</taxon>
        <taxon>Nephilidae</taxon>
        <taxon>Trichonephila</taxon>
    </lineage>
</organism>
<protein>
    <submittedName>
        <fullName evidence="2">Uncharacterized protein</fullName>
    </submittedName>
</protein>
<evidence type="ECO:0000313" key="3">
    <source>
        <dbReference type="Proteomes" id="UP000887116"/>
    </source>
</evidence>
<feature type="compositionally biased region" description="Basic and acidic residues" evidence="1">
    <location>
        <begin position="312"/>
        <end position="329"/>
    </location>
</feature>
<proteinExistence type="predicted"/>
<evidence type="ECO:0000313" key="2">
    <source>
        <dbReference type="EMBL" id="GFQ65141.1"/>
    </source>
</evidence>
<dbReference type="EMBL" id="BMAO01000200">
    <property type="protein sequence ID" value="GFQ65141.1"/>
    <property type="molecule type" value="Genomic_DNA"/>
</dbReference>
<keyword evidence="3" id="KW-1185">Reference proteome</keyword>
<reference evidence="2" key="1">
    <citation type="submission" date="2020-07" db="EMBL/GenBank/DDBJ databases">
        <title>Multicomponent nature underlies the extraordinary mechanical properties of spider dragline silk.</title>
        <authorList>
            <person name="Kono N."/>
            <person name="Nakamura H."/>
            <person name="Mori M."/>
            <person name="Yoshida Y."/>
            <person name="Ohtoshi R."/>
            <person name="Malay A.D."/>
            <person name="Moran D.A.P."/>
            <person name="Tomita M."/>
            <person name="Numata K."/>
            <person name="Arakawa K."/>
        </authorList>
    </citation>
    <scope>NUCLEOTIDE SEQUENCE</scope>
</reference>